<dbReference type="AlphaFoldDB" id="A0AA40G2F7"/>
<reference evidence="2" key="1">
    <citation type="submission" date="2021-10" db="EMBL/GenBank/DDBJ databases">
        <title>Melipona bicolor Genome sequencing and assembly.</title>
        <authorList>
            <person name="Araujo N.S."/>
            <person name="Arias M.C."/>
        </authorList>
    </citation>
    <scope>NUCLEOTIDE SEQUENCE</scope>
    <source>
        <strain evidence="2">USP_2M_L1-L4_2017</strain>
        <tissue evidence="2">Whole body</tissue>
    </source>
</reference>
<evidence type="ECO:0000256" key="1">
    <source>
        <dbReference type="SAM" id="MobiDB-lite"/>
    </source>
</evidence>
<protein>
    <submittedName>
        <fullName evidence="2">Uncharacterized protein</fullName>
    </submittedName>
</protein>
<name>A0AA40G2F7_9HYME</name>
<proteinExistence type="predicted"/>
<sequence length="117" mass="13332">MLLDIRRSPSPDRRKFLNIKSKIRALNRPKLKIDNYDDADLSMDSLNSIIPLRTDKNGRITIEEARCEQSDKARLGNARTNNNADDIKKSQNENSNIWCGQEILSKLSTLKNVCCNA</sequence>
<feature type="region of interest" description="Disordered" evidence="1">
    <location>
        <begin position="72"/>
        <end position="91"/>
    </location>
</feature>
<evidence type="ECO:0000313" key="2">
    <source>
        <dbReference type="EMBL" id="KAK1129821.1"/>
    </source>
</evidence>
<dbReference type="Proteomes" id="UP001177670">
    <property type="component" value="Unassembled WGS sequence"/>
</dbReference>
<dbReference type="EMBL" id="JAHYIQ010000008">
    <property type="protein sequence ID" value="KAK1129821.1"/>
    <property type="molecule type" value="Genomic_DNA"/>
</dbReference>
<keyword evidence="3" id="KW-1185">Reference proteome</keyword>
<organism evidence="2 3">
    <name type="scientific">Melipona bicolor</name>
    <dbReference type="NCBI Taxonomy" id="60889"/>
    <lineage>
        <taxon>Eukaryota</taxon>
        <taxon>Metazoa</taxon>
        <taxon>Ecdysozoa</taxon>
        <taxon>Arthropoda</taxon>
        <taxon>Hexapoda</taxon>
        <taxon>Insecta</taxon>
        <taxon>Pterygota</taxon>
        <taxon>Neoptera</taxon>
        <taxon>Endopterygota</taxon>
        <taxon>Hymenoptera</taxon>
        <taxon>Apocrita</taxon>
        <taxon>Aculeata</taxon>
        <taxon>Apoidea</taxon>
        <taxon>Anthophila</taxon>
        <taxon>Apidae</taxon>
        <taxon>Melipona</taxon>
    </lineage>
</organism>
<evidence type="ECO:0000313" key="3">
    <source>
        <dbReference type="Proteomes" id="UP001177670"/>
    </source>
</evidence>
<comment type="caution">
    <text evidence="2">The sequence shown here is derived from an EMBL/GenBank/DDBJ whole genome shotgun (WGS) entry which is preliminary data.</text>
</comment>
<accession>A0AA40G2F7</accession>
<gene>
    <name evidence="2" type="ORF">K0M31_019530</name>
</gene>